<gene>
    <name evidence="1" type="ORF">BLA29_014916</name>
</gene>
<proteinExistence type="predicted"/>
<organism evidence="1 2">
    <name type="scientific">Euroglyphus maynei</name>
    <name type="common">Mayne's house dust mite</name>
    <dbReference type="NCBI Taxonomy" id="6958"/>
    <lineage>
        <taxon>Eukaryota</taxon>
        <taxon>Metazoa</taxon>
        <taxon>Ecdysozoa</taxon>
        <taxon>Arthropoda</taxon>
        <taxon>Chelicerata</taxon>
        <taxon>Arachnida</taxon>
        <taxon>Acari</taxon>
        <taxon>Acariformes</taxon>
        <taxon>Sarcoptiformes</taxon>
        <taxon>Astigmata</taxon>
        <taxon>Psoroptidia</taxon>
        <taxon>Analgoidea</taxon>
        <taxon>Pyroglyphidae</taxon>
        <taxon>Pyroglyphinae</taxon>
        <taxon>Euroglyphus</taxon>
    </lineage>
</organism>
<dbReference type="Proteomes" id="UP000194236">
    <property type="component" value="Unassembled WGS sequence"/>
</dbReference>
<dbReference type="EMBL" id="MUJZ01013406">
    <property type="protein sequence ID" value="OTF81480.1"/>
    <property type="molecule type" value="Genomic_DNA"/>
</dbReference>
<comment type="caution">
    <text evidence="1">The sequence shown here is derived from an EMBL/GenBank/DDBJ whole genome shotgun (WGS) entry which is preliminary data.</text>
</comment>
<keyword evidence="2" id="KW-1185">Reference proteome</keyword>
<evidence type="ECO:0000313" key="2">
    <source>
        <dbReference type="Proteomes" id="UP000194236"/>
    </source>
</evidence>
<accession>A0A1Y3BKJ1</accession>
<dbReference type="AlphaFoldDB" id="A0A1Y3BKJ1"/>
<feature type="non-terminal residue" evidence="1">
    <location>
        <position position="102"/>
    </location>
</feature>
<name>A0A1Y3BKJ1_EURMA</name>
<evidence type="ECO:0000313" key="1">
    <source>
        <dbReference type="EMBL" id="OTF81480.1"/>
    </source>
</evidence>
<protein>
    <submittedName>
        <fullName evidence="1">Uncharacterized protein</fullName>
    </submittedName>
</protein>
<sequence>MRLSLIYVNHNHVTRVLESALSTITSPSQLLSFLAKVAVMEHEDFDANIEQIGQLISEEYRKPFFERYAVLRENSNVSPFPLHHAIASRLFGISSSDNLALL</sequence>
<reference evidence="1 2" key="1">
    <citation type="submission" date="2017-03" db="EMBL/GenBank/DDBJ databases">
        <title>Genome Survey of Euroglyphus maynei.</title>
        <authorList>
            <person name="Arlian L.G."/>
            <person name="Morgan M.S."/>
            <person name="Rider S.D."/>
        </authorList>
    </citation>
    <scope>NUCLEOTIDE SEQUENCE [LARGE SCALE GENOMIC DNA]</scope>
    <source>
        <strain evidence="1">Arlian Lab</strain>
        <tissue evidence="1">Whole body</tissue>
    </source>
</reference>